<dbReference type="Pfam" id="PF00497">
    <property type="entry name" value="SBP_bac_3"/>
    <property type="match status" value="1"/>
</dbReference>
<feature type="signal peptide" evidence="3">
    <location>
        <begin position="1"/>
        <end position="42"/>
    </location>
</feature>
<proteinExistence type="inferred from homology"/>
<reference evidence="5" key="1">
    <citation type="submission" date="2022-06" db="EMBL/GenBank/DDBJ databases">
        <title>Alkalimarinus sp. nov., isolated from gut of a Alitta virens.</title>
        <authorList>
            <person name="Yang A.I."/>
            <person name="Shin N.-R."/>
        </authorList>
    </citation>
    <scope>NUCLEOTIDE SEQUENCE</scope>
    <source>
        <strain evidence="5">A2M4</strain>
    </source>
</reference>
<dbReference type="SMART" id="SM00062">
    <property type="entry name" value="PBPb"/>
    <property type="match status" value="1"/>
</dbReference>
<sequence>MQILNNIKSKRNRLGVTKRGAGLWCSWLLASACLLLTPAASAEPLKLATASWPPYIGKDLPKKGMAVDIVTQAFSQAGVETSVVILASWDDVREGVESGVYDVILGYWYSDERARFHSYSDAFMTNRLNFVKRKGSGITYQSLADLEGLMIATVHNYAYGDEFETYPGIYQVKSNHVIQILLTLLEGRADLALGDVNVITHELHSYMPSKLKEIEILPNPLSEKGLHITVSLYNKNGSNILKTFNRQIADMRSKGEIASIIDAHTPGY</sequence>
<comment type="similarity">
    <text evidence="1">Belongs to the bacterial solute-binding protein 3 family.</text>
</comment>
<dbReference type="SUPFAM" id="SSF53850">
    <property type="entry name" value="Periplasmic binding protein-like II"/>
    <property type="match status" value="1"/>
</dbReference>
<dbReference type="Proteomes" id="UP001163739">
    <property type="component" value="Chromosome"/>
</dbReference>
<dbReference type="InterPro" id="IPR001638">
    <property type="entry name" value="Solute-binding_3/MltF_N"/>
</dbReference>
<dbReference type="Gene3D" id="3.40.190.10">
    <property type="entry name" value="Periplasmic binding protein-like II"/>
    <property type="match status" value="2"/>
</dbReference>
<feature type="domain" description="Solute-binding protein family 3/N-terminal" evidence="4">
    <location>
        <begin position="44"/>
        <end position="267"/>
    </location>
</feature>
<name>A0ABY6N3S5_9ALTE</name>
<accession>A0ABY6N3S5</accession>
<evidence type="ECO:0000313" key="5">
    <source>
        <dbReference type="EMBL" id="UZE96773.1"/>
    </source>
</evidence>
<evidence type="ECO:0000256" key="2">
    <source>
        <dbReference type="ARBA" id="ARBA00022729"/>
    </source>
</evidence>
<keyword evidence="2 3" id="KW-0732">Signal</keyword>
<protein>
    <submittedName>
        <fullName evidence="5">Transporter substrate-binding domain-containing protein</fullName>
    </submittedName>
</protein>
<evidence type="ECO:0000259" key="4">
    <source>
        <dbReference type="SMART" id="SM00062"/>
    </source>
</evidence>
<dbReference type="PANTHER" id="PTHR35936">
    <property type="entry name" value="MEMBRANE-BOUND LYTIC MUREIN TRANSGLYCOSYLASE F"/>
    <property type="match status" value="1"/>
</dbReference>
<evidence type="ECO:0000256" key="3">
    <source>
        <dbReference type="SAM" id="SignalP"/>
    </source>
</evidence>
<gene>
    <name evidence="5" type="ORF">NKI27_03205</name>
</gene>
<organism evidence="5 6">
    <name type="scientific">Alkalimarinus alittae</name>
    <dbReference type="NCBI Taxonomy" id="2961619"/>
    <lineage>
        <taxon>Bacteria</taxon>
        <taxon>Pseudomonadati</taxon>
        <taxon>Pseudomonadota</taxon>
        <taxon>Gammaproteobacteria</taxon>
        <taxon>Alteromonadales</taxon>
        <taxon>Alteromonadaceae</taxon>
        <taxon>Alkalimarinus</taxon>
    </lineage>
</organism>
<dbReference type="RefSeq" id="WP_265048258.1">
    <property type="nucleotide sequence ID" value="NZ_CP100390.1"/>
</dbReference>
<evidence type="ECO:0000256" key="1">
    <source>
        <dbReference type="ARBA" id="ARBA00010333"/>
    </source>
</evidence>
<feature type="chain" id="PRO_5047430188" evidence="3">
    <location>
        <begin position="43"/>
        <end position="268"/>
    </location>
</feature>
<dbReference type="EMBL" id="CP100390">
    <property type="protein sequence ID" value="UZE96773.1"/>
    <property type="molecule type" value="Genomic_DNA"/>
</dbReference>
<keyword evidence="6" id="KW-1185">Reference proteome</keyword>
<evidence type="ECO:0000313" key="6">
    <source>
        <dbReference type="Proteomes" id="UP001163739"/>
    </source>
</evidence>
<dbReference type="PANTHER" id="PTHR35936:SF25">
    <property type="entry name" value="ABC TRANSPORTER SUBSTRATE-BINDING PROTEIN"/>
    <property type="match status" value="1"/>
</dbReference>